<sequence length="573" mass="62989">MTEVLSVLMQPDGTTYYTSTSLHRSSRSQSSFLGSSSSFLTSKNASRPHIRTEYDNRISGSTLSSSPSSPVDAEGRFSGTPSYASLTTKSLSLNPKAEEDTDDQIIFPSYGEVGFDQAEDLEPPPSPRTGDSYTVSPASNSTSTNVSRPGTPDPSITAEDDTAVRNEPSRHVDYLSHDWKEEDIWSSWRHIVSKRKVIGNSARLENASWRTWAKSKYRLKTVSPETLNWLKDCDVTWLYGPLQTGSDRTIIPSSSPAGSGISKSNSFLHKKPILKKRSMSEMMLQRSLSSSSLLKQAAAAIQAQQSERPRLLPHRAQSDFTTHPFSSADASQDGTSAFSSISSSGLHSPGIGDKRRIHFNDMVEQCIAVDVKGDDEDYDSYHAIHDNEDEDDSSEDGIIMMKSTSRGRVSNRSSNRNSFSGESKTIAMLPSTTLKYREDTPEPPQSDSTSLGGFWNPGASVSPSPSQETLRPSKTSAFVFDEEDDDVDMTWEPSGTFTSRKDSIALNRQQENTRPSGGIEGNTNLRRTPSGMFMPYEEDEDSSSSGGLFGKVVDTVNTAKDIAHVIWNVGWRR</sequence>
<evidence type="ECO:0000259" key="2">
    <source>
        <dbReference type="Pfam" id="PF08550"/>
    </source>
</evidence>
<evidence type="ECO:0000313" key="3">
    <source>
        <dbReference type="EMBL" id="KAH0545093.1"/>
    </source>
</evidence>
<feature type="compositionally biased region" description="Low complexity" evidence="1">
    <location>
        <begin position="403"/>
        <end position="423"/>
    </location>
</feature>
<feature type="compositionally biased region" description="Polar residues" evidence="1">
    <location>
        <begin position="319"/>
        <end position="333"/>
    </location>
</feature>
<evidence type="ECO:0000313" key="4">
    <source>
        <dbReference type="Proteomes" id="UP000698800"/>
    </source>
</evidence>
<dbReference type="OrthoDB" id="5563539at2759"/>
<dbReference type="EMBL" id="JAGHQL010000010">
    <property type="protein sequence ID" value="KAH0545093.1"/>
    <property type="molecule type" value="Genomic_DNA"/>
</dbReference>
<feature type="region of interest" description="Disordered" evidence="1">
    <location>
        <begin position="319"/>
        <end position="349"/>
    </location>
</feature>
<protein>
    <recommendedName>
        <fullName evidence="2">Nitrogen regulatory protein areA GATA-like domain-containing protein</fullName>
    </recommendedName>
</protein>
<comment type="caution">
    <text evidence="3">The sequence shown here is derived from an EMBL/GenBank/DDBJ whole genome shotgun (WGS) entry which is preliminary data.</text>
</comment>
<feature type="region of interest" description="Disordered" evidence="1">
    <location>
        <begin position="403"/>
        <end position="473"/>
    </location>
</feature>
<dbReference type="PANTHER" id="PTHR28051:SF1">
    <property type="entry name" value="PROTEIN MTL1-RELATED"/>
    <property type="match status" value="1"/>
</dbReference>
<dbReference type="PANTHER" id="PTHR28051">
    <property type="entry name" value="PROTEIN MTL1-RELATED"/>
    <property type="match status" value="1"/>
</dbReference>
<gene>
    <name evidence="3" type="ORF">FGG08_000864</name>
</gene>
<organism evidence="3 4">
    <name type="scientific">Glutinoglossum americanum</name>
    <dbReference type="NCBI Taxonomy" id="1670608"/>
    <lineage>
        <taxon>Eukaryota</taxon>
        <taxon>Fungi</taxon>
        <taxon>Dikarya</taxon>
        <taxon>Ascomycota</taxon>
        <taxon>Pezizomycotina</taxon>
        <taxon>Geoglossomycetes</taxon>
        <taxon>Geoglossales</taxon>
        <taxon>Geoglossaceae</taxon>
        <taxon>Glutinoglossum</taxon>
    </lineage>
</organism>
<feature type="compositionally biased region" description="Low complexity" evidence="1">
    <location>
        <begin position="334"/>
        <end position="349"/>
    </location>
</feature>
<dbReference type="GO" id="GO:0005773">
    <property type="term" value="C:vacuole"/>
    <property type="evidence" value="ECO:0007669"/>
    <property type="project" value="GOC"/>
</dbReference>
<name>A0A9P8IHP7_9PEZI</name>
<feature type="region of interest" description="Disordered" evidence="1">
    <location>
        <begin position="26"/>
        <end position="86"/>
    </location>
</feature>
<dbReference type="AlphaFoldDB" id="A0A9P8IHP7"/>
<dbReference type="InterPro" id="IPR052292">
    <property type="entry name" value="Glucose_repression_reg"/>
</dbReference>
<feature type="region of interest" description="Disordered" evidence="1">
    <location>
        <begin position="115"/>
        <end position="161"/>
    </location>
</feature>
<feature type="domain" description="Nitrogen regulatory protein areA GATA-like" evidence="2">
    <location>
        <begin position="187"/>
        <end position="214"/>
    </location>
</feature>
<accession>A0A9P8IHP7</accession>
<feature type="compositionally biased region" description="Polar residues" evidence="1">
    <location>
        <begin position="129"/>
        <end position="148"/>
    </location>
</feature>
<dbReference type="Proteomes" id="UP000698800">
    <property type="component" value="Unassembled WGS sequence"/>
</dbReference>
<dbReference type="Pfam" id="PF08550">
    <property type="entry name" value="GATA_AreA"/>
    <property type="match status" value="1"/>
</dbReference>
<dbReference type="GO" id="GO:0007039">
    <property type="term" value="P:protein catabolic process in the vacuole"/>
    <property type="evidence" value="ECO:0007669"/>
    <property type="project" value="TreeGrafter"/>
</dbReference>
<proteinExistence type="predicted"/>
<feature type="compositionally biased region" description="Polar residues" evidence="1">
    <location>
        <begin position="459"/>
        <end position="473"/>
    </location>
</feature>
<feature type="compositionally biased region" description="Low complexity" evidence="1">
    <location>
        <begin position="26"/>
        <end position="42"/>
    </location>
</feature>
<dbReference type="GO" id="GO:0042149">
    <property type="term" value="P:cellular response to glucose starvation"/>
    <property type="evidence" value="ECO:0007669"/>
    <property type="project" value="TreeGrafter"/>
</dbReference>
<feature type="compositionally biased region" description="Low complexity" evidence="1">
    <location>
        <begin position="59"/>
        <end position="69"/>
    </location>
</feature>
<reference evidence="3" key="1">
    <citation type="submission" date="2021-03" db="EMBL/GenBank/DDBJ databases">
        <title>Comparative genomics and phylogenomic investigation of the class Geoglossomycetes provide insights into ecological specialization and systematics.</title>
        <authorList>
            <person name="Melie T."/>
            <person name="Pirro S."/>
            <person name="Miller A.N."/>
            <person name="Quandt A."/>
        </authorList>
    </citation>
    <scope>NUCLEOTIDE SEQUENCE</scope>
    <source>
        <strain evidence="3">GBOQ0MN5Z8</strain>
    </source>
</reference>
<keyword evidence="4" id="KW-1185">Reference proteome</keyword>
<evidence type="ECO:0000256" key="1">
    <source>
        <dbReference type="SAM" id="MobiDB-lite"/>
    </source>
</evidence>
<dbReference type="InterPro" id="IPR013860">
    <property type="entry name" value="AreA_GATA"/>
</dbReference>